<protein>
    <submittedName>
        <fullName evidence="1">Uncharacterized protein</fullName>
    </submittedName>
</protein>
<name>G7E9W1_MIXOS</name>
<dbReference type="HOGENOM" id="CLU_1489362_0_0_1"/>
<gene>
    <name evidence="1" type="primary">Mo06129</name>
    <name evidence="1" type="ORF">E5Q_06129</name>
</gene>
<dbReference type="InParanoid" id="G7E9W1"/>
<evidence type="ECO:0000313" key="2">
    <source>
        <dbReference type="Proteomes" id="UP000009131"/>
    </source>
</evidence>
<sequence length="181" mass="19878">MSAIISAIPLLPQDPGSAAPAAMRALVSETPQMLDQLYKLTCNSSASLVGYQLYTRTPDEPARADLPLDAAQNGTQTSKNDGIDAMLPYGLYESEAGTSHVQFVKSYELDLTDSRLYLVNQCCHVYVLWDAVFLTAQHYWLDRGSNAHYICSSNLEGCEEDKFEKLGLPSMQSVVSVQCTD</sequence>
<dbReference type="AlphaFoldDB" id="G7E9W1"/>
<comment type="caution">
    <text evidence="1">The sequence shown here is derived from an EMBL/GenBank/DDBJ whole genome shotgun (WGS) entry which is preliminary data.</text>
</comment>
<dbReference type="EMBL" id="BABT02000220">
    <property type="protein sequence ID" value="GAA99430.1"/>
    <property type="molecule type" value="Genomic_DNA"/>
</dbReference>
<evidence type="ECO:0000313" key="1">
    <source>
        <dbReference type="EMBL" id="GAA99430.1"/>
    </source>
</evidence>
<reference evidence="1 2" key="2">
    <citation type="journal article" date="2012" name="Open Biol.">
        <title>Characteristics of nucleosomes and linker DNA regions on the genome of the basidiomycete Mixia osmundae revealed by mono- and dinucleosome mapping.</title>
        <authorList>
            <person name="Nishida H."/>
            <person name="Kondo S."/>
            <person name="Matsumoto T."/>
            <person name="Suzuki Y."/>
            <person name="Yoshikawa H."/>
            <person name="Taylor T.D."/>
            <person name="Sugiyama J."/>
        </authorList>
    </citation>
    <scope>NUCLEOTIDE SEQUENCE [LARGE SCALE GENOMIC DNA]</scope>
    <source>
        <strain evidence="2">CBS 9802 / IAM 14324 / JCM 22182 / KY 12970</strain>
    </source>
</reference>
<accession>G7E9W1</accession>
<reference evidence="1 2" key="1">
    <citation type="journal article" date="2011" name="J. Gen. Appl. Microbiol.">
        <title>Draft genome sequencing of the enigmatic basidiomycete Mixia osmundae.</title>
        <authorList>
            <person name="Nishida H."/>
            <person name="Nagatsuka Y."/>
            <person name="Sugiyama J."/>
        </authorList>
    </citation>
    <scope>NUCLEOTIDE SEQUENCE [LARGE SCALE GENOMIC DNA]</scope>
    <source>
        <strain evidence="2">CBS 9802 / IAM 14324 / JCM 22182 / KY 12970</strain>
    </source>
</reference>
<dbReference type="Proteomes" id="UP000009131">
    <property type="component" value="Unassembled WGS sequence"/>
</dbReference>
<dbReference type="RefSeq" id="XP_014568663.1">
    <property type="nucleotide sequence ID" value="XM_014713177.1"/>
</dbReference>
<keyword evidence="2" id="KW-1185">Reference proteome</keyword>
<organism evidence="1 2">
    <name type="scientific">Mixia osmundae (strain CBS 9802 / IAM 14324 / JCM 22182 / KY 12970)</name>
    <dbReference type="NCBI Taxonomy" id="764103"/>
    <lineage>
        <taxon>Eukaryota</taxon>
        <taxon>Fungi</taxon>
        <taxon>Dikarya</taxon>
        <taxon>Basidiomycota</taxon>
        <taxon>Pucciniomycotina</taxon>
        <taxon>Mixiomycetes</taxon>
        <taxon>Mixiales</taxon>
        <taxon>Mixiaceae</taxon>
        <taxon>Mixia</taxon>
    </lineage>
</organism>
<proteinExistence type="predicted"/>